<dbReference type="Gene3D" id="2.80.10.50">
    <property type="match status" value="6"/>
</dbReference>
<evidence type="ECO:0000256" key="2">
    <source>
        <dbReference type="SAM" id="SignalP"/>
    </source>
</evidence>
<reference evidence="4 5" key="1">
    <citation type="submission" date="2024-04" db="EMBL/GenBank/DDBJ databases">
        <title>draft genome sequnece of Flavobacterium buctense JCM 30750.</title>
        <authorList>
            <person name="Kim D.-U."/>
        </authorList>
    </citation>
    <scope>NUCLEOTIDE SEQUENCE [LARGE SCALE GENOMIC DNA]</scope>
    <source>
        <strain evidence="4 5">JCM 30750</strain>
    </source>
</reference>
<evidence type="ECO:0000259" key="3">
    <source>
        <dbReference type="Pfam" id="PF18962"/>
    </source>
</evidence>
<keyword evidence="5" id="KW-1185">Reference proteome</keyword>
<dbReference type="InterPro" id="IPR026444">
    <property type="entry name" value="Secre_tail"/>
</dbReference>
<proteinExistence type="predicted"/>
<accession>A0ABU9DXH6</accession>
<dbReference type="Pfam" id="PF17164">
    <property type="entry name" value="DUF5122"/>
    <property type="match status" value="13"/>
</dbReference>
<gene>
    <name evidence="4" type="ORF">WMW71_01980</name>
</gene>
<organism evidence="4 5">
    <name type="scientific">Flavobacterium buctense</name>
    <dbReference type="NCBI Taxonomy" id="1648146"/>
    <lineage>
        <taxon>Bacteria</taxon>
        <taxon>Pseudomonadati</taxon>
        <taxon>Bacteroidota</taxon>
        <taxon>Flavobacteriia</taxon>
        <taxon>Flavobacteriales</taxon>
        <taxon>Flavobacteriaceae</taxon>
        <taxon>Flavobacterium</taxon>
    </lineage>
</organism>
<feature type="chain" id="PRO_5045845601" evidence="2">
    <location>
        <begin position="23"/>
        <end position="819"/>
    </location>
</feature>
<evidence type="ECO:0000256" key="1">
    <source>
        <dbReference type="ARBA" id="ARBA00022729"/>
    </source>
</evidence>
<name>A0ABU9DXH6_9FLAO</name>
<dbReference type="NCBIfam" id="TIGR04183">
    <property type="entry name" value="Por_Secre_tail"/>
    <property type="match status" value="1"/>
</dbReference>
<comment type="caution">
    <text evidence="4">The sequence shown here is derived from an EMBL/GenBank/DDBJ whole genome shotgun (WGS) entry which is preliminary data.</text>
</comment>
<feature type="signal peptide" evidence="2">
    <location>
        <begin position="1"/>
        <end position="22"/>
    </location>
</feature>
<evidence type="ECO:0000313" key="5">
    <source>
        <dbReference type="Proteomes" id="UP001491349"/>
    </source>
</evidence>
<dbReference type="SUPFAM" id="SSF75011">
    <property type="entry name" value="3-carboxy-cis,cis-mucoante lactonizing enzyme"/>
    <property type="match status" value="1"/>
</dbReference>
<dbReference type="Pfam" id="PF18962">
    <property type="entry name" value="Por_Secre_tail"/>
    <property type="match status" value="1"/>
</dbReference>
<dbReference type="RefSeq" id="WP_187659233.1">
    <property type="nucleotide sequence ID" value="NZ_JACTAB010000001.1"/>
</dbReference>
<dbReference type="Proteomes" id="UP001491349">
    <property type="component" value="Unassembled WGS sequence"/>
</dbReference>
<evidence type="ECO:0000313" key="4">
    <source>
        <dbReference type="EMBL" id="MEK8179097.1"/>
    </source>
</evidence>
<dbReference type="EMBL" id="JBBPCB010000001">
    <property type="protein sequence ID" value="MEK8179097.1"/>
    <property type="molecule type" value="Genomic_DNA"/>
</dbReference>
<sequence length="819" mass="88975">MKKLILFLFIVFGLSNSIAQNAADVETSFGPIPGFNGIIYATAQQPDGKILVGGSFTKYKGIDCKYFVRLLADGTVDPSFVTETTFYFKVTSIVLQPDGKILVSGGYTTPVNGIRDGVIRLNTDGSTDYTFSTITGFSGIVGIQDVVLQPDGKMVIVGGFSSYSNINRKYIVRINADGTLDTTFNPGSGFDNVANSIALQADGKIIAVGNFGNYNGYTRNKIIRLNTDGSIDLTFSIGVGFGSGTPSSVLVQPDGKIVTAGNFSTYKNVTQKGIIRLLDNGDKDTTLNSGEGFLTSGSGIMTLAMDHLGNFIVGGQFQKYNNTTKYNCVRLSPNGVLDNSFTVEKAFPVYSILVQNDQKIIVGGDNYISRVNNNSTVDYTFDYGTGFNNTYMYYSEGDSVIQPDGKIIVGGYYSLYGLRFENGLIRLNPDGTKDNTFNVSYLDRCYTRKMLLQPDGKIIAKGDYHYANAGSSGYFNFIRFNPDGSHDTSFNIDSFSNYDVDFTLQSDGKIIVCGGGFMVKRLNSNGTLDSTFNTGSGFNYNVNAVAVQNDGKIIVVGDFSLFNGEQHLRIVRLLPNGSLDTSFNAGEGFNSTPSTICLQPDGKILVGGYFGSYNVISAWGITRINTDGSHDATFNSGFNINNVKSIVVQPDGKIIAGGHISYFMGSPLKNLVRFNADGSVDETFDIGTGFDLADSNSFVTQLNLQLDGKILISGNFKNYKSISSSNIIRLYGGNSVLSDQNFTQEKLVLYPNPAHDFINIQLPSGNFNYDCEIFDLTGKLISQKTITNSKIDIQSLSKGIYILTVKSETENFTAKFIKE</sequence>
<dbReference type="SUPFAM" id="SSF63829">
    <property type="entry name" value="Calcium-dependent phosphotriesterase"/>
    <property type="match status" value="2"/>
</dbReference>
<protein>
    <submittedName>
        <fullName evidence="4">T9SS type A sorting domain-containing protein</fullName>
    </submittedName>
</protein>
<dbReference type="NCBIfam" id="TIGR02608">
    <property type="entry name" value="delta_60_rpt"/>
    <property type="match status" value="11"/>
</dbReference>
<keyword evidence="1 2" id="KW-0732">Signal</keyword>
<dbReference type="InterPro" id="IPR013431">
    <property type="entry name" value="Delta_60_rpt"/>
</dbReference>
<feature type="domain" description="Secretion system C-terminal sorting" evidence="3">
    <location>
        <begin position="749"/>
        <end position="817"/>
    </location>
</feature>